<dbReference type="InterPro" id="IPR002403">
    <property type="entry name" value="Cyt_P450_E_grp-IV"/>
</dbReference>
<dbReference type="PRINTS" id="PR00465">
    <property type="entry name" value="EP450IV"/>
</dbReference>
<evidence type="ECO:0000256" key="7">
    <source>
        <dbReference type="RuleBase" id="RU000461"/>
    </source>
</evidence>
<proteinExistence type="inferred from homology"/>
<evidence type="ECO:0000313" key="9">
    <source>
        <dbReference type="Proteomes" id="UP000319894"/>
    </source>
</evidence>
<keyword evidence="3 7" id="KW-0479">Metal-binding</keyword>
<dbReference type="PANTHER" id="PTHR24291">
    <property type="entry name" value="CYTOCHROME P450 FAMILY 4"/>
    <property type="match status" value="1"/>
</dbReference>
<dbReference type="InterPro" id="IPR050196">
    <property type="entry name" value="Cytochrome_P450_Monoox"/>
</dbReference>
<dbReference type="AlphaFoldDB" id="A0A554MXV4"/>
<evidence type="ECO:0000256" key="6">
    <source>
        <dbReference type="ARBA" id="ARBA00023033"/>
    </source>
</evidence>
<dbReference type="Pfam" id="PF00067">
    <property type="entry name" value="p450"/>
    <property type="match status" value="1"/>
</dbReference>
<dbReference type="PANTHER" id="PTHR24291:SF50">
    <property type="entry name" value="BIFUNCTIONAL ALBAFLAVENONE MONOOXYGENASE_TERPENE SYNTHASE"/>
    <property type="match status" value="1"/>
</dbReference>
<dbReference type="GO" id="GO:0005506">
    <property type="term" value="F:iron ion binding"/>
    <property type="evidence" value="ECO:0007669"/>
    <property type="project" value="InterPro"/>
</dbReference>
<dbReference type="InParanoid" id="A0A554MXV4"/>
<dbReference type="PRINTS" id="PR00385">
    <property type="entry name" value="P450"/>
</dbReference>
<reference evidence="8 9" key="1">
    <citation type="submission" date="2018-06" db="EMBL/GenBank/DDBJ databases">
        <title>Natronomonas sp. F16-60 a new haloarchaeon isolated from a solar saltern of Isla Cristina, Huelva, Spain.</title>
        <authorList>
            <person name="Duran-Viseras A."/>
            <person name="Sanchez-Porro C."/>
            <person name="Ventosa A."/>
        </authorList>
    </citation>
    <scope>NUCLEOTIDE SEQUENCE [LARGE SCALE GENOMIC DNA]</scope>
    <source>
        <strain evidence="8 9">F16-60</strain>
    </source>
</reference>
<dbReference type="InterPro" id="IPR017972">
    <property type="entry name" value="Cyt_P450_CS"/>
</dbReference>
<keyword evidence="6 7" id="KW-0503">Monooxygenase</keyword>
<comment type="similarity">
    <text evidence="1 7">Belongs to the cytochrome P450 family.</text>
</comment>
<dbReference type="PROSITE" id="PS00086">
    <property type="entry name" value="CYTOCHROME_P450"/>
    <property type="match status" value="1"/>
</dbReference>
<sequence length="444" mass="48950">MVENAPPPGAGLAPPRPSGLPVLGHTVGMARDRFGFVRKARRACGDVFVAEALGLGEICYLTHPAAFERVLEAERAAFAKGDVLSFVFGDGLLAVDGEAWATRRGLLEEFFYPERVRSYAGTMCRVTERRLGRWADGDRRSLHGEMTALTLEIMFETLLGRSLAPGEAPDLRAAAADLNGYFTPASIALPQWVPLPSRRRFARADERLRRELGTLLDERADPDRRGEDLASALAGLVADPDVPMDRGDALDQLVTFLFAGHETTALALTFTLYELGRHPSVRERVHAEVDELGGARPTLADAGDLPAVERVLREGLRLYPPAHTIPRRTTRDVDLLGHQVPADTQTHLALHSVHRDGRFYDDPDAFRPERWRDASPESKGYAYVPFGAGPRTCIGRRFALLEAKLVLAMLCSRFELTPEEPLELAPRMSTQPAGDVPVAVRRRQ</sequence>
<dbReference type="EMBL" id="QMDX01000009">
    <property type="protein sequence ID" value="TSD09965.1"/>
    <property type="molecule type" value="Genomic_DNA"/>
</dbReference>
<dbReference type="InterPro" id="IPR001128">
    <property type="entry name" value="Cyt_P450"/>
</dbReference>
<evidence type="ECO:0000256" key="5">
    <source>
        <dbReference type="ARBA" id="ARBA00023004"/>
    </source>
</evidence>
<evidence type="ECO:0000256" key="2">
    <source>
        <dbReference type="ARBA" id="ARBA00022617"/>
    </source>
</evidence>
<dbReference type="InterPro" id="IPR036396">
    <property type="entry name" value="Cyt_P450_sf"/>
</dbReference>
<name>A0A554MXV4_9EURY</name>
<gene>
    <name evidence="8" type="ORF">DP107_13320</name>
</gene>
<dbReference type="SUPFAM" id="SSF48264">
    <property type="entry name" value="Cytochrome P450"/>
    <property type="match status" value="1"/>
</dbReference>
<comment type="caution">
    <text evidence="8">The sequence shown here is derived from an EMBL/GenBank/DDBJ whole genome shotgun (WGS) entry which is preliminary data.</text>
</comment>
<organism evidence="8 9">
    <name type="scientific">Haloglomus irregulare</name>
    <dbReference type="NCBI Taxonomy" id="2234134"/>
    <lineage>
        <taxon>Archaea</taxon>
        <taxon>Methanobacteriati</taxon>
        <taxon>Methanobacteriota</taxon>
        <taxon>Stenosarchaea group</taxon>
        <taxon>Halobacteria</taxon>
        <taxon>Halobacteriales</taxon>
        <taxon>Natronomonadaceae</taxon>
        <taxon>Haloglomus</taxon>
    </lineage>
</organism>
<dbReference type="Gene3D" id="1.10.630.10">
    <property type="entry name" value="Cytochrome P450"/>
    <property type="match status" value="1"/>
</dbReference>
<evidence type="ECO:0000256" key="1">
    <source>
        <dbReference type="ARBA" id="ARBA00010617"/>
    </source>
</evidence>
<keyword evidence="2 7" id="KW-0349">Heme</keyword>
<keyword evidence="9" id="KW-1185">Reference proteome</keyword>
<dbReference type="GO" id="GO:0020037">
    <property type="term" value="F:heme binding"/>
    <property type="evidence" value="ECO:0007669"/>
    <property type="project" value="InterPro"/>
</dbReference>
<evidence type="ECO:0000313" key="8">
    <source>
        <dbReference type="EMBL" id="TSD09965.1"/>
    </source>
</evidence>
<protein>
    <submittedName>
        <fullName evidence="8">Cytochrome P450</fullName>
    </submittedName>
</protein>
<dbReference type="RefSeq" id="WP_144262654.1">
    <property type="nucleotide sequence ID" value="NZ_QMDX01000009.1"/>
</dbReference>
<accession>A0A554MXV4</accession>
<keyword evidence="4 7" id="KW-0560">Oxidoreductase</keyword>
<dbReference type="GO" id="GO:0016705">
    <property type="term" value="F:oxidoreductase activity, acting on paired donors, with incorporation or reduction of molecular oxygen"/>
    <property type="evidence" value="ECO:0007669"/>
    <property type="project" value="InterPro"/>
</dbReference>
<dbReference type="OrthoDB" id="9881at2157"/>
<evidence type="ECO:0000256" key="4">
    <source>
        <dbReference type="ARBA" id="ARBA00023002"/>
    </source>
</evidence>
<dbReference type="GO" id="GO:0004497">
    <property type="term" value="F:monooxygenase activity"/>
    <property type="evidence" value="ECO:0007669"/>
    <property type="project" value="UniProtKB-KW"/>
</dbReference>
<evidence type="ECO:0000256" key="3">
    <source>
        <dbReference type="ARBA" id="ARBA00022723"/>
    </source>
</evidence>
<keyword evidence="5 7" id="KW-0408">Iron</keyword>
<dbReference type="Proteomes" id="UP000319894">
    <property type="component" value="Unassembled WGS sequence"/>
</dbReference>